<sequence>MELVKEALVGLFFPPLNFPVFVSIFTGVVFSAPEKYDVAKREIQSDGGYPKFPPENEELGRAQFSTKDIPVAPRHKRMDYTQALEQAQSMFSKVKEMYSSMQGSSAGGESDTEGDNLGELSGYVEQSG</sequence>
<dbReference type="AlphaFoldDB" id="A0A1S4E6P6"/>
<organism evidence="3 4">
    <name type="scientific">Diaphorina citri</name>
    <name type="common">Asian citrus psyllid</name>
    <dbReference type="NCBI Taxonomy" id="121845"/>
    <lineage>
        <taxon>Eukaryota</taxon>
        <taxon>Metazoa</taxon>
        <taxon>Ecdysozoa</taxon>
        <taxon>Arthropoda</taxon>
        <taxon>Hexapoda</taxon>
        <taxon>Insecta</taxon>
        <taxon>Pterygota</taxon>
        <taxon>Neoptera</taxon>
        <taxon>Paraneoptera</taxon>
        <taxon>Hemiptera</taxon>
        <taxon>Sternorrhyncha</taxon>
        <taxon>Psylloidea</taxon>
        <taxon>Psyllidae</taxon>
        <taxon>Diaphorininae</taxon>
        <taxon>Diaphorina</taxon>
    </lineage>
</organism>
<dbReference type="PaxDb" id="121845-A0A1S4E6P6"/>
<keyword evidence="3" id="KW-1185">Reference proteome</keyword>
<dbReference type="RefSeq" id="XP_017297871.1">
    <property type="nucleotide sequence ID" value="XM_017442382.2"/>
</dbReference>
<proteinExistence type="predicted"/>
<evidence type="ECO:0000313" key="4">
    <source>
        <dbReference type="RefSeq" id="XP_017297871.1"/>
    </source>
</evidence>
<feature type="region of interest" description="Disordered" evidence="1">
    <location>
        <begin position="98"/>
        <end position="128"/>
    </location>
</feature>
<reference evidence="4" key="1">
    <citation type="submission" date="2025-08" db="UniProtKB">
        <authorList>
            <consortium name="RefSeq"/>
        </authorList>
    </citation>
    <scope>IDENTIFICATION</scope>
</reference>
<evidence type="ECO:0000256" key="1">
    <source>
        <dbReference type="SAM" id="MobiDB-lite"/>
    </source>
</evidence>
<gene>
    <name evidence="4" type="primary">LOC108251881</name>
</gene>
<name>A0A1S4E6P6_DIACI</name>
<evidence type="ECO:0000313" key="3">
    <source>
        <dbReference type="Proteomes" id="UP000079169"/>
    </source>
</evidence>
<dbReference type="KEGG" id="dci:108251881"/>
<feature type="region of interest" description="Disordered" evidence="1">
    <location>
        <begin position="44"/>
        <end position="68"/>
    </location>
</feature>
<protein>
    <submittedName>
        <fullName evidence="4">Uncharacterized protein LOC108251881</fullName>
    </submittedName>
</protein>
<keyword evidence="2" id="KW-1133">Transmembrane helix</keyword>
<accession>A0A1S4E6P6</accession>
<dbReference type="GeneID" id="108251881"/>
<evidence type="ECO:0000256" key="2">
    <source>
        <dbReference type="SAM" id="Phobius"/>
    </source>
</evidence>
<keyword evidence="2" id="KW-0812">Transmembrane</keyword>
<keyword evidence="2" id="KW-0472">Membrane</keyword>
<feature type="transmembrane region" description="Helical" evidence="2">
    <location>
        <begin position="12"/>
        <end position="32"/>
    </location>
</feature>
<dbReference type="Proteomes" id="UP000079169">
    <property type="component" value="Unplaced"/>
</dbReference>